<evidence type="ECO:0000256" key="1">
    <source>
        <dbReference type="ARBA" id="ARBA00004613"/>
    </source>
</evidence>
<dbReference type="InterPro" id="IPR014756">
    <property type="entry name" value="Ig_E-set"/>
</dbReference>
<evidence type="ECO:0000313" key="6">
    <source>
        <dbReference type="EMBL" id="CRK95147.1"/>
    </source>
</evidence>
<dbReference type="STRING" id="568069.A0A1J1I4M6"/>
<evidence type="ECO:0000256" key="3">
    <source>
        <dbReference type="ARBA" id="ARBA00022525"/>
    </source>
</evidence>
<comment type="similarity">
    <text evidence="2">Belongs to the NPC2 family.</text>
</comment>
<dbReference type="GO" id="GO:0005576">
    <property type="term" value="C:extracellular region"/>
    <property type="evidence" value="ECO:0007669"/>
    <property type="project" value="UniProtKB-SubCell"/>
</dbReference>
<name>A0A1J1I4M6_9DIPT</name>
<keyword evidence="3" id="KW-0964">Secreted</keyword>
<protein>
    <submittedName>
        <fullName evidence="6">CLUMA_CG008624, isoform A</fullName>
    </submittedName>
</protein>
<dbReference type="SMART" id="SM00737">
    <property type="entry name" value="ML"/>
    <property type="match status" value="1"/>
</dbReference>
<dbReference type="OrthoDB" id="6489092at2759"/>
<dbReference type="Proteomes" id="UP000183832">
    <property type="component" value="Unassembled WGS sequence"/>
</dbReference>
<comment type="subcellular location">
    <subcellularLocation>
        <location evidence="1">Secreted</location>
    </subcellularLocation>
</comment>
<gene>
    <name evidence="6" type="primary">putative MPA2 allergen</name>
    <name evidence="6" type="ORF">CLUMA_CG008624</name>
</gene>
<feature type="chain" id="PRO_5012972632" evidence="4">
    <location>
        <begin position="17"/>
        <end position="151"/>
    </location>
</feature>
<evidence type="ECO:0000313" key="7">
    <source>
        <dbReference type="Proteomes" id="UP000183832"/>
    </source>
</evidence>
<dbReference type="EMBL" id="CVRI01000040">
    <property type="protein sequence ID" value="CRK95147.1"/>
    <property type="molecule type" value="Genomic_DNA"/>
</dbReference>
<evidence type="ECO:0000259" key="5">
    <source>
        <dbReference type="SMART" id="SM00737"/>
    </source>
</evidence>
<accession>A0A1J1I4M6</accession>
<proteinExistence type="inferred from homology"/>
<keyword evidence="4" id="KW-0732">Signal</keyword>
<sequence length="151" mass="16136">MLKVVIILALSSAVFAQTPVKSCGKGQLLPKAVYFGGKESFCTKSPCVLKRGKTGITEVEFISPINSQSIMPKAKAKVFGMSIDLNLGVKAASACKFLKSGCPLEKGKPALFKLVKPVEKNAMTGTADVEYTLVGDDNQVIFCYKLKTVVV</sequence>
<keyword evidence="7" id="KW-1185">Reference proteome</keyword>
<dbReference type="AlphaFoldDB" id="A0A1J1I4M6"/>
<evidence type="ECO:0000256" key="2">
    <source>
        <dbReference type="ARBA" id="ARBA00006370"/>
    </source>
</evidence>
<dbReference type="InterPro" id="IPR003172">
    <property type="entry name" value="ML_dom"/>
</dbReference>
<feature type="signal peptide" evidence="4">
    <location>
        <begin position="1"/>
        <end position="16"/>
    </location>
</feature>
<dbReference type="Gene3D" id="2.60.40.770">
    <property type="match status" value="1"/>
</dbReference>
<dbReference type="Pfam" id="PF02221">
    <property type="entry name" value="E1_DerP2_DerF2"/>
    <property type="match status" value="1"/>
</dbReference>
<dbReference type="SUPFAM" id="SSF81296">
    <property type="entry name" value="E set domains"/>
    <property type="match status" value="1"/>
</dbReference>
<dbReference type="FunFam" id="2.60.40.770:FF:000001">
    <property type="entry name" value="NPC intracellular cholesterol transporter 2"/>
    <property type="match status" value="1"/>
</dbReference>
<evidence type="ECO:0000256" key="4">
    <source>
        <dbReference type="SAM" id="SignalP"/>
    </source>
</evidence>
<feature type="domain" description="MD-2-related lipid-recognition" evidence="5">
    <location>
        <begin position="20"/>
        <end position="148"/>
    </location>
</feature>
<organism evidence="6 7">
    <name type="scientific">Clunio marinus</name>
    <dbReference type="NCBI Taxonomy" id="568069"/>
    <lineage>
        <taxon>Eukaryota</taxon>
        <taxon>Metazoa</taxon>
        <taxon>Ecdysozoa</taxon>
        <taxon>Arthropoda</taxon>
        <taxon>Hexapoda</taxon>
        <taxon>Insecta</taxon>
        <taxon>Pterygota</taxon>
        <taxon>Neoptera</taxon>
        <taxon>Endopterygota</taxon>
        <taxon>Diptera</taxon>
        <taxon>Nematocera</taxon>
        <taxon>Chironomoidea</taxon>
        <taxon>Chironomidae</taxon>
        <taxon>Clunio</taxon>
    </lineage>
</organism>
<reference evidence="6 7" key="1">
    <citation type="submission" date="2015-04" db="EMBL/GenBank/DDBJ databases">
        <authorList>
            <person name="Syromyatnikov M.Y."/>
            <person name="Popov V.N."/>
        </authorList>
    </citation>
    <scope>NUCLEOTIDE SEQUENCE [LARGE SCALE GENOMIC DNA]</scope>
</reference>